<evidence type="ECO:0000256" key="1">
    <source>
        <dbReference type="SAM" id="Phobius"/>
    </source>
</evidence>
<organism evidence="2 3">
    <name type="scientific">Calidithermus terrae</name>
    <dbReference type="NCBI Taxonomy" id="1408545"/>
    <lineage>
        <taxon>Bacteria</taxon>
        <taxon>Thermotogati</taxon>
        <taxon>Deinococcota</taxon>
        <taxon>Deinococci</taxon>
        <taxon>Thermales</taxon>
        <taxon>Thermaceae</taxon>
        <taxon>Calidithermus</taxon>
    </lineage>
</organism>
<dbReference type="Proteomes" id="UP000265715">
    <property type="component" value="Unassembled WGS sequence"/>
</dbReference>
<reference evidence="2 3" key="1">
    <citation type="submission" date="2018-08" db="EMBL/GenBank/DDBJ databases">
        <title>Meiothermus terrae DSM 26712 genome sequencing project.</title>
        <authorList>
            <person name="Da Costa M.S."/>
            <person name="Albuquerque L."/>
            <person name="Raposo P."/>
            <person name="Froufe H.J.C."/>
            <person name="Barroso C.S."/>
            <person name="Egas C."/>
        </authorList>
    </citation>
    <scope>NUCLEOTIDE SEQUENCE [LARGE SCALE GENOMIC DNA]</scope>
    <source>
        <strain evidence="2 3">DSM 26712</strain>
    </source>
</reference>
<keyword evidence="1" id="KW-1133">Transmembrane helix</keyword>
<sequence length="142" mass="14782">MGAGSTPDSAALADHVRRSVLKAEAYTARLRRSNTRLLLTSLFASGASTLVTGVTAAGGPVVGSGIEGWRLACVAGAVLGFAATVSTGAVQQLKVGDRLSEGNQCLGRLRLLEVAISTRSRPLEDIAKEYAEVLKTYPEPLQ</sequence>
<proteinExistence type="predicted"/>
<feature type="transmembrane region" description="Helical" evidence="1">
    <location>
        <begin position="37"/>
        <end position="57"/>
    </location>
</feature>
<feature type="transmembrane region" description="Helical" evidence="1">
    <location>
        <begin position="69"/>
        <end position="90"/>
    </location>
</feature>
<gene>
    <name evidence="2" type="ORF">Mterra_02948</name>
</gene>
<keyword evidence="1" id="KW-0472">Membrane</keyword>
<dbReference type="AlphaFoldDB" id="A0A399EE46"/>
<dbReference type="EMBL" id="QXDL01000148">
    <property type="protein sequence ID" value="RIH81813.1"/>
    <property type="molecule type" value="Genomic_DNA"/>
</dbReference>
<evidence type="ECO:0000313" key="2">
    <source>
        <dbReference type="EMBL" id="RIH81813.1"/>
    </source>
</evidence>
<dbReference type="OrthoDB" id="9997240at2"/>
<protein>
    <submittedName>
        <fullName evidence="2">Uncharacterized protein</fullName>
    </submittedName>
</protein>
<name>A0A399EE46_9DEIN</name>
<comment type="caution">
    <text evidence="2">The sequence shown here is derived from an EMBL/GenBank/DDBJ whole genome shotgun (WGS) entry which is preliminary data.</text>
</comment>
<accession>A0A399EE46</accession>
<dbReference type="RefSeq" id="WP_147372822.1">
    <property type="nucleotide sequence ID" value="NZ_QXDL01000148.1"/>
</dbReference>
<keyword evidence="3" id="KW-1185">Reference proteome</keyword>
<keyword evidence="1" id="KW-0812">Transmembrane</keyword>
<evidence type="ECO:0000313" key="3">
    <source>
        <dbReference type="Proteomes" id="UP000265715"/>
    </source>
</evidence>